<dbReference type="SUPFAM" id="SSF47473">
    <property type="entry name" value="EF-hand"/>
    <property type="match status" value="1"/>
</dbReference>
<dbReference type="InterPro" id="IPR002048">
    <property type="entry name" value="EF_hand_dom"/>
</dbReference>
<feature type="domain" description="EF-hand" evidence="4">
    <location>
        <begin position="131"/>
        <end position="166"/>
    </location>
</feature>
<evidence type="ECO:0000256" key="1">
    <source>
        <dbReference type="ARBA" id="ARBA00022837"/>
    </source>
</evidence>
<feature type="region of interest" description="Disordered" evidence="2">
    <location>
        <begin position="164"/>
        <end position="188"/>
    </location>
</feature>
<reference evidence="5" key="1">
    <citation type="submission" date="2021-03" db="EMBL/GenBank/DDBJ databases">
        <authorList>
            <person name="Bekaert M."/>
        </authorList>
    </citation>
    <scope>NUCLEOTIDE SEQUENCE</scope>
</reference>
<keyword evidence="6" id="KW-1185">Reference proteome</keyword>
<dbReference type="PROSITE" id="PS00018">
    <property type="entry name" value="EF_HAND_1"/>
    <property type="match status" value="2"/>
</dbReference>
<keyword evidence="3" id="KW-1133">Transmembrane helix</keyword>
<evidence type="ECO:0000256" key="2">
    <source>
        <dbReference type="SAM" id="MobiDB-lite"/>
    </source>
</evidence>
<accession>A0A8S3VAT8</accession>
<dbReference type="InterPro" id="IPR011992">
    <property type="entry name" value="EF-hand-dom_pair"/>
</dbReference>
<dbReference type="AlphaFoldDB" id="A0A8S3VAT8"/>
<feature type="transmembrane region" description="Helical" evidence="3">
    <location>
        <begin position="21"/>
        <end position="39"/>
    </location>
</feature>
<proteinExistence type="predicted"/>
<feature type="compositionally biased region" description="Basic and acidic residues" evidence="2">
    <location>
        <begin position="170"/>
        <end position="188"/>
    </location>
</feature>
<keyword evidence="3" id="KW-0812">Transmembrane</keyword>
<feature type="region of interest" description="Disordered" evidence="2">
    <location>
        <begin position="44"/>
        <end position="67"/>
    </location>
</feature>
<dbReference type="InterPro" id="IPR018247">
    <property type="entry name" value="EF_Hand_1_Ca_BS"/>
</dbReference>
<protein>
    <recommendedName>
        <fullName evidence="4">EF-hand domain-containing protein</fullName>
    </recommendedName>
</protein>
<keyword evidence="1" id="KW-0106">Calcium</keyword>
<dbReference type="Pfam" id="PF13499">
    <property type="entry name" value="EF-hand_7"/>
    <property type="match status" value="1"/>
</dbReference>
<dbReference type="GO" id="GO:0005783">
    <property type="term" value="C:endoplasmic reticulum"/>
    <property type="evidence" value="ECO:0007669"/>
    <property type="project" value="TreeGrafter"/>
</dbReference>
<dbReference type="EMBL" id="CAJPWZ010003060">
    <property type="protein sequence ID" value="CAG2250717.1"/>
    <property type="molecule type" value="Genomic_DNA"/>
</dbReference>
<name>A0A8S3VAT8_MYTED</name>
<sequence length="188" mass="21767">MSKIRKSYSAKFADDRIAEGIFFSEMNFTCLLLVLAVGLSCGEKETDKHGAGHKPPSHMHHDHEKDGEHNAHYDHEAVLGSKKLEEEYDELSPEESKRRLALLVKKMDVNGDGFVTAEELTQWILTSFQKLDEEDSSEQLKEHDTDKDGKVTWKEYISKQYGYNPEDMEDFKHRDQEDLEDFNKVSKQ</sequence>
<dbReference type="Proteomes" id="UP000683360">
    <property type="component" value="Unassembled WGS sequence"/>
</dbReference>
<dbReference type="PANTHER" id="PTHR10827">
    <property type="entry name" value="RETICULOCALBIN"/>
    <property type="match status" value="1"/>
</dbReference>
<dbReference type="OrthoDB" id="6223661at2759"/>
<evidence type="ECO:0000313" key="5">
    <source>
        <dbReference type="EMBL" id="CAG2250717.1"/>
    </source>
</evidence>
<evidence type="ECO:0000313" key="6">
    <source>
        <dbReference type="Proteomes" id="UP000683360"/>
    </source>
</evidence>
<dbReference type="PANTHER" id="PTHR10827:SF95">
    <property type="entry name" value="LD34388P"/>
    <property type="match status" value="1"/>
</dbReference>
<evidence type="ECO:0000256" key="3">
    <source>
        <dbReference type="SAM" id="Phobius"/>
    </source>
</evidence>
<organism evidence="5 6">
    <name type="scientific">Mytilus edulis</name>
    <name type="common">Blue mussel</name>
    <dbReference type="NCBI Taxonomy" id="6550"/>
    <lineage>
        <taxon>Eukaryota</taxon>
        <taxon>Metazoa</taxon>
        <taxon>Spiralia</taxon>
        <taxon>Lophotrochozoa</taxon>
        <taxon>Mollusca</taxon>
        <taxon>Bivalvia</taxon>
        <taxon>Autobranchia</taxon>
        <taxon>Pteriomorphia</taxon>
        <taxon>Mytilida</taxon>
        <taxon>Mytiloidea</taxon>
        <taxon>Mytilidae</taxon>
        <taxon>Mytilinae</taxon>
        <taxon>Mytilus</taxon>
    </lineage>
</organism>
<feature type="domain" description="EF-hand" evidence="4">
    <location>
        <begin position="95"/>
        <end position="130"/>
    </location>
</feature>
<dbReference type="Gene3D" id="1.10.238.10">
    <property type="entry name" value="EF-hand"/>
    <property type="match status" value="1"/>
</dbReference>
<evidence type="ECO:0000259" key="4">
    <source>
        <dbReference type="PROSITE" id="PS50222"/>
    </source>
</evidence>
<dbReference type="GO" id="GO:0005509">
    <property type="term" value="F:calcium ion binding"/>
    <property type="evidence" value="ECO:0007669"/>
    <property type="project" value="InterPro"/>
</dbReference>
<keyword evidence="3" id="KW-0472">Membrane</keyword>
<dbReference type="PROSITE" id="PS50222">
    <property type="entry name" value="EF_HAND_2"/>
    <property type="match status" value="2"/>
</dbReference>
<gene>
    <name evidence="5" type="ORF">MEDL_62387</name>
</gene>
<comment type="caution">
    <text evidence="5">The sequence shown here is derived from an EMBL/GenBank/DDBJ whole genome shotgun (WGS) entry which is preliminary data.</text>
</comment>